<dbReference type="InterPro" id="IPR036317">
    <property type="entry name" value="Cullin_homology_sf"/>
</dbReference>
<evidence type="ECO:0000256" key="1">
    <source>
        <dbReference type="ARBA" id="ARBA00006019"/>
    </source>
</evidence>
<dbReference type="GO" id="GO:0031461">
    <property type="term" value="C:cullin-RING ubiquitin ligase complex"/>
    <property type="evidence" value="ECO:0007669"/>
    <property type="project" value="InterPro"/>
</dbReference>
<dbReference type="InterPro" id="IPR036390">
    <property type="entry name" value="WH_DNA-bd_sf"/>
</dbReference>
<protein>
    <recommendedName>
        <fullName evidence="6">Cullin family profile domain-containing protein</fullName>
    </recommendedName>
</protein>
<dbReference type="Gene3D" id="1.20.1310.10">
    <property type="entry name" value="Cullin Repeats"/>
    <property type="match status" value="4"/>
</dbReference>
<proteinExistence type="inferred from homology"/>
<dbReference type="Pfam" id="PF00888">
    <property type="entry name" value="Cullin"/>
    <property type="match status" value="1"/>
</dbReference>
<dbReference type="SUPFAM" id="SSF75632">
    <property type="entry name" value="Cullin homology domain"/>
    <property type="match status" value="1"/>
</dbReference>
<evidence type="ECO:0000313" key="7">
    <source>
        <dbReference type="EMBL" id="CAG9333871.1"/>
    </source>
</evidence>
<accession>A0AAU9KE36</accession>
<evidence type="ECO:0000259" key="6">
    <source>
        <dbReference type="PROSITE" id="PS50069"/>
    </source>
</evidence>
<dbReference type="PANTHER" id="PTHR11932">
    <property type="entry name" value="CULLIN"/>
    <property type="match status" value="1"/>
</dbReference>
<reference evidence="7" key="1">
    <citation type="submission" date="2021-09" db="EMBL/GenBank/DDBJ databases">
        <authorList>
            <consortium name="AG Swart"/>
            <person name="Singh M."/>
            <person name="Singh A."/>
            <person name="Seah K."/>
            <person name="Emmerich C."/>
        </authorList>
    </citation>
    <scope>NUCLEOTIDE SEQUENCE</scope>
    <source>
        <strain evidence="7">ATCC30299</strain>
    </source>
</reference>
<dbReference type="InterPro" id="IPR001373">
    <property type="entry name" value="Cullin_N"/>
</dbReference>
<keyword evidence="2" id="KW-1017">Isopeptide bond</keyword>
<dbReference type="AlphaFoldDB" id="A0AAU9KE36"/>
<dbReference type="FunFam" id="1.20.1310.10:FF:000002">
    <property type="entry name" value="cullin-3 isoform X1"/>
    <property type="match status" value="1"/>
</dbReference>
<keyword evidence="8" id="KW-1185">Reference proteome</keyword>
<dbReference type="SUPFAM" id="SSF46785">
    <property type="entry name" value="Winged helix' DNA-binding domain"/>
    <property type="match status" value="1"/>
</dbReference>
<dbReference type="InterPro" id="IPR019559">
    <property type="entry name" value="Cullin_neddylation_domain"/>
</dbReference>
<keyword evidence="3" id="KW-0832">Ubl conjugation</keyword>
<dbReference type="Pfam" id="PF26557">
    <property type="entry name" value="Cullin_AB"/>
    <property type="match status" value="1"/>
</dbReference>
<organism evidence="7 8">
    <name type="scientific">Blepharisma stoltei</name>
    <dbReference type="NCBI Taxonomy" id="1481888"/>
    <lineage>
        <taxon>Eukaryota</taxon>
        <taxon>Sar</taxon>
        <taxon>Alveolata</taxon>
        <taxon>Ciliophora</taxon>
        <taxon>Postciliodesmatophora</taxon>
        <taxon>Heterotrichea</taxon>
        <taxon>Heterotrichida</taxon>
        <taxon>Blepharismidae</taxon>
        <taxon>Blepharisma</taxon>
    </lineage>
</organism>
<dbReference type="SUPFAM" id="SSF74788">
    <property type="entry name" value="Cullin repeat-like"/>
    <property type="match status" value="1"/>
</dbReference>
<dbReference type="InterPro" id="IPR016159">
    <property type="entry name" value="Cullin_repeat-like_dom_sf"/>
</dbReference>
<dbReference type="GO" id="GO:0031625">
    <property type="term" value="F:ubiquitin protein ligase binding"/>
    <property type="evidence" value="ECO:0007669"/>
    <property type="project" value="InterPro"/>
</dbReference>
<dbReference type="Proteomes" id="UP001162131">
    <property type="component" value="Unassembled WGS sequence"/>
</dbReference>
<evidence type="ECO:0000256" key="3">
    <source>
        <dbReference type="ARBA" id="ARBA00022843"/>
    </source>
</evidence>
<evidence type="ECO:0000256" key="4">
    <source>
        <dbReference type="PROSITE-ProRule" id="PRU00330"/>
    </source>
</evidence>
<dbReference type="SMART" id="SM00182">
    <property type="entry name" value="CULLIN"/>
    <property type="match status" value="1"/>
</dbReference>
<comment type="caution">
    <text evidence="7">The sequence shown here is derived from an EMBL/GenBank/DDBJ whole genome shotgun (WGS) entry which is preliminary data.</text>
</comment>
<dbReference type="SMART" id="SM00884">
    <property type="entry name" value="Cullin_Nedd8"/>
    <property type="match status" value="1"/>
</dbReference>
<dbReference type="FunFam" id="1.10.10.10:FF:000014">
    <property type="entry name" value="Cullin 1"/>
    <property type="match status" value="1"/>
</dbReference>
<evidence type="ECO:0000313" key="8">
    <source>
        <dbReference type="Proteomes" id="UP001162131"/>
    </source>
</evidence>
<feature type="domain" description="Cullin family profile" evidence="6">
    <location>
        <begin position="377"/>
        <end position="600"/>
    </location>
</feature>
<dbReference type="InterPro" id="IPR016158">
    <property type="entry name" value="Cullin_homology"/>
</dbReference>
<dbReference type="InterPro" id="IPR016157">
    <property type="entry name" value="Cullin_CS"/>
</dbReference>
<dbReference type="PROSITE" id="PS50069">
    <property type="entry name" value="CULLIN_2"/>
    <property type="match status" value="1"/>
</dbReference>
<dbReference type="Gene3D" id="3.30.230.130">
    <property type="entry name" value="Cullin, Chain C, Domain 2"/>
    <property type="match status" value="1"/>
</dbReference>
<dbReference type="InterPro" id="IPR059120">
    <property type="entry name" value="Cullin-like_AB"/>
</dbReference>
<dbReference type="Pfam" id="PF10557">
    <property type="entry name" value="Cullin_Nedd8"/>
    <property type="match status" value="1"/>
</dbReference>
<dbReference type="EMBL" id="CAJZBQ010000057">
    <property type="protein sequence ID" value="CAG9333871.1"/>
    <property type="molecule type" value="Genomic_DNA"/>
</dbReference>
<dbReference type="InterPro" id="IPR036388">
    <property type="entry name" value="WH-like_DNA-bd_sf"/>
</dbReference>
<dbReference type="InterPro" id="IPR045093">
    <property type="entry name" value="Cullin"/>
</dbReference>
<sequence>MSNQGKRGLNSAYMRATLQMSKEQAQETWQSLEKSIFLIFDFQNSKLSFEELYRKAYDLVIQKHGDLLYKGLSETIRQRCLVISAMILSEAQISLFPVLNKSWTDFKYAMNMIKDILMYMDRNYVKSKNTIPAYELGLNIFKQEILYSPNIKTKISELLIQSIQNERNGEFIEKELIRSIAFMLVEVGIGTKNVYIELFEDSFLDETKRFYEKEAEDAIIKLSCPEFLGQAEKRLKEEKARVDSYLDPSTEERLLQIVDHSFIEKHSKTLIYMENSGCQKMIEQMKIDDLKRMFKLYLRVPSCLRHISDCMSAFIQSEGSLIIASSEYKKNPVELVGALLKLRDMFNTIVTQAFDRDSMMETVMKISFENCINANSRTAHALALYVDKLLKKDIKGMREENIDIQLDQIIILFRYISDKDVFENFYKQLLAKRLLQSRSLSDDAEKLFITKLKTECGSHFTSKIEGMFTDMRFSSESVEDFQTNGDMEIEPSVLTAAYWPSDVVLPISLPREVIHEAERFRKYYLGRHSGRRLSWKTNMGTAEIRAILGINSSRHELFVSTYQMSALLLYNDRESLVYEEITQVLNCSDPDFEKHMLGLVKAGILAKSTAGKEVSMSTEFFLNPEFKSKLYRVKVPVLAKKDNEISTQSEVPEIVEDDRKHMIEATIVKIMKTRRKIDHAGLLGEVTKLISWRFVPSPKQIKSRIENLIEREYIQRDAENPNFYNYVA</sequence>
<evidence type="ECO:0000256" key="2">
    <source>
        <dbReference type="ARBA" id="ARBA00022499"/>
    </source>
</evidence>
<name>A0AAU9KE36_9CILI</name>
<comment type="similarity">
    <text evidence="1 4 5">Belongs to the cullin family.</text>
</comment>
<dbReference type="Gene3D" id="1.10.10.10">
    <property type="entry name" value="Winged helix-like DNA-binding domain superfamily/Winged helix DNA-binding domain"/>
    <property type="match status" value="1"/>
</dbReference>
<dbReference type="FunFam" id="1.20.1310.10:FF:000001">
    <property type="entry name" value="Cullin 3"/>
    <property type="match status" value="1"/>
</dbReference>
<dbReference type="GO" id="GO:0006511">
    <property type="term" value="P:ubiquitin-dependent protein catabolic process"/>
    <property type="evidence" value="ECO:0007669"/>
    <property type="project" value="InterPro"/>
</dbReference>
<evidence type="ECO:0000256" key="5">
    <source>
        <dbReference type="RuleBase" id="RU003829"/>
    </source>
</evidence>
<dbReference type="PROSITE" id="PS01256">
    <property type="entry name" value="CULLIN_1"/>
    <property type="match status" value="1"/>
</dbReference>
<gene>
    <name evidence="7" type="ORF">BSTOLATCC_MIC59680</name>
</gene>